<dbReference type="PANTHER" id="PTHR12787">
    <property type="entry name" value="RIBOSOMAL RNA-PROCESSING PROTEIN 8"/>
    <property type="match status" value="1"/>
</dbReference>
<evidence type="ECO:0000256" key="9">
    <source>
        <dbReference type="ARBA" id="ARBA00022853"/>
    </source>
</evidence>
<evidence type="ECO:0000256" key="7">
    <source>
        <dbReference type="ARBA" id="ARBA00022679"/>
    </source>
</evidence>
<evidence type="ECO:0000313" key="15">
    <source>
        <dbReference type="EMBL" id="KAK0159431.1"/>
    </source>
</evidence>
<dbReference type="Gene3D" id="3.40.50.150">
    <property type="entry name" value="Vaccinia Virus protein VP39"/>
    <property type="match status" value="1"/>
</dbReference>
<dbReference type="InterPro" id="IPR029063">
    <property type="entry name" value="SAM-dependent_MTases_sf"/>
</dbReference>
<feature type="region of interest" description="Disordered" evidence="14">
    <location>
        <begin position="66"/>
        <end position="85"/>
    </location>
</feature>
<evidence type="ECO:0000256" key="8">
    <source>
        <dbReference type="ARBA" id="ARBA00022691"/>
    </source>
</evidence>
<dbReference type="GO" id="GO:0033553">
    <property type="term" value="C:rDNA heterochromatin"/>
    <property type="evidence" value="ECO:0007669"/>
    <property type="project" value="TreeGrafter"/>
</dbReference>
<evidence type="ECO:0000256" key="5">
    <source>
        <dbReference type="ARBA" id="ARBA00022552"/>
    </source>
</evidence>
<keyword evidence="12 13" id="KW-0539">Nucleus</keyword>
<dbReference type="PANTHER" id="PTHR12787:SF0">
    <property type="entry name" value="RIBOSOMAL RNA-PROCESSING PROTEIN 8"/>
    <property type="match status" value="1"/>
</dbReference>
<feature type="compositionally biased region" description="Polar residues" evidence="14">
    <location>
        <begin position="15"/>
        <end position="24"/>
    </location>
</feature>
<evidence type="ECO:0000256" key="14">
    <source>
        <dbReference type="SAM" id="MobiDB-lite"/>
    </source>
</evidence>
<dbReference type="Pfam" id="PF05148">
    <property type="entry name" value="Methyltransf_8"/>
    <property type="match status" value="1"/>
</dbReference>
<reference evidence="15" key="1">
    <citation type="journal article" date="2023" name="bioRxiv">
        <title>Scaffold-level genome assemblies of two parasitoid biocontrol wasps reveal the parthenogenesis mechanism and an associated novel virus.</title>
        <authorList>
            <person name="Inwood S."/>
            <person name="Skelly J."/>
            <person name="Guhlin J."/>
            <person name="Harrop T."/>
            <person name="Goldson S."/>
            <person name="Dearden P."/>
        </authorList>
    </citation>
    <scope>NUCLEOTIDE SEQUENCE</scope>
    <source>
        <strain evidence="15">Irish</strain>
        <tissue evidence="15">Whole body</tissue>
    </source>
</reference>
<evidence type="ECO:0000256" key="12">
    <source>
        <dbReference type="ARBA" id="ARBA00023242"/>
    </source>
</evidence>
<feature type="compositionally biased region" description="Basic residues" evidence="14">
    <location>
        <begin position="25"/>
        <end position="36"/>
    </location>
</feature>
<comment type="subcellular location">
    <subcellularLocation>
        <location evidence="1 13">Nucleus</location>
        <location evidence="1 13">Nucleolus</location>
    </subcellularLocation>
</comment>
<dbReference type="FunFam" id="3.40.50.150:FF:000068">
    <property type="entry name" value="Ribosomal RNA-processing protein 8"/>
    <property type="match status" value="1"/>
</dbReference>
<dbReference type="EMBL" id="JAQQBS010001424">
    <property type="protein sequence ID" value="KAK0159431.1"/>
    <property type="molecule type" value="Genomic_DNA"/>
</dbReference>
<comment type="caution">
    <text evidence="15">The sequence shown here is derived from an EMBL/GenBank/DDBJ whole genome shotgun (WGS) entry which is preliminary data.</text>
</comment>
<name>A0AA39C7N0_9HYME</name>
<reference evidence="15" key="2">
    <citation type="submission" date="2023-03" db="EMBL/GenBank/DDBJ databases">
        <authorList>
            <person name="Inwood S.N."/>
            <person name="Skelly J.G."/>
            <person name="Guhlin J."/>
            <person name="Harrop T.W.R."/>
            <person name="Goldson S.G."/>
            <person name="Dearden P.K."/>
        </authorList>
    </citation>
    <scope>NUCLEOTIDE SEQUENCE</scope>
    <source>
        <strain evidence="15">Irish</strain>
        <tissue evidence="15">Whole body</tissue>
    </source>
</reference>
<dbReference type="GO" id="GO:0042149">
    <property type="term" value="P:cellular response to glucose starvation"/>
    <property type="evidence" value="ECO:0007669"/>
    <property type="project" value="TreeGrafter"/>
</dbReference>
<keyword evidence="9" id="KW-0156">Chromatin regulator</keyword>
<gene>
    <name evidence="15" type="ORF">PV328_010309</name>
</gene>
<keyword evidence="4" id="KW-0678">Repressor</keyword>
<keyword evidence="6 13" id="KW-0489">Methyltransferase</keyword>
<evidence type="ECO:0000256" key="2">
    <source>
        <dbReference type="ARBA" id="ARBA00006301"/>
    </source>
</evidence>
<keyword evidence="10" id="KW-0805">Transcription regulation</keyword>
<dbReference type="GO" id="GO:0006364">
    <property type="term" value="P:rRNA processing"/>
    <property type="evidence" value="ECO:0007669"/>
    <property type="project" value="UniProtKB-UniRule"/>
</dbReference>
<accession>A0AA39C7N0</accession>
<dbReference type="InterPro" id="IPR007823">
    <property type="entry name" value="RRP8"/>
</dbReference>
<dbReference type="GO" id="GO:0005730">
    <property type="term" value="C:nucleolus"/>
    <property type="evidence" value="ECO:0007669"/>
    <property type="project" value="UniProtKB-SubCell"/>
</dbReference>
<feature type="region of interest" description="Disordered" evidence="14">
    <location>
        <begin position="121"/>
        <end position="152"/>
    </location>
</feature>
<evidence type="ECO:0000256" key="4">
    <source>
        <dbReference type="ARBA" id="ARBA00022491"/>
    </source>
</evidence>
<dbReference type="GO" id="GO:0032259">
    <property type="term" value="P:methylation"/>
    <property type="evidence" value="ECO:0007669"/>
    <property type="project" value="UniProtKB-KW"/>
</dbReference>
<keyword evidence="16" id="KW-1185">Reference proteome</keyword>
<protein>
    <recommendedName>
        <fullName evidence="3 13">Ribosomal RNA-processing protein 8</fullName>
        <ecNumber evidence="13">2.1.1.-</ecNumber>
    </recommendedName>
</protein>
<sequence length="413" mass="48082">MRVFSENKWEASNKGDSLSEQLFQKHSKNQKKKRNSKLNSFTLETIKGNSKKLMIKNVELSHEDQLVLKNERNPKKRQKKITNVDKNAVSKNFKFSSEHNEKSSNKNALFENLTKACDDNNKNDSQTADNNKKSIVFKHNNTRTHKNSKLKQKEENKLKNLNKHVHKAQKININKIQLLLTKKNGSKNGIDKPNTLRDRMMTQLRASRFRYLNETLYNNRSFESRKMFMEDPDAFTAYHTGYRQQVKQWPLNPLDIVIAAVQKMPKDYLVADFGCGEARLSNSVEQNVTSLDLVAMNDNVIACDMAHTPLLTNSIHVVVFCLSLMGNNLSDYLLEANRVLKKDGILKIAEIESRFENVEEFMMSLREYGFKSTWKDISHNLFYFMDFQKVSDVDRQNKKIPTIVLKSCLYKRR</sequence>
<dbReference type="Proteomes" id="UP001168990">
    <property type="component" value="Unassembled WGS sequence"/>
</dbReference>
<keyword evidence="5 13" id="KW-0698">rRNA processing</keyword>
<dbReference type="GO" id="GO:0046015">
    <property type="term" value="P:regulation of transcription by glucose"/>
    <property type="evidence" value="ECO:0007669"/>
    <property type="project" value="TreeGrafter"/>
</dbReference>
<evidence type="ECO:0000256" key="11">
    <source>
        <dbReference type="ARBA" id="ARBA00023163"/>
    </source>
</evidence>
<dbReference type="Gene3D" id="1.10.10.2150">
    <property type="entry name" value="Ribosomal RNA-processing protein 8, N-terminal domain"/>
    <property type="match status" value="1"/>
</dbReference>
<feature type="compositionally biased region" description="Basic residues" evidence="14">
    <location>
        <begin position="140"/>
        <end position="150"/>
    </location>
</feature>
<feature type="region of interest" description="Disordered" evidence="14">
    <location>
        <begin position="15"/>
        <end position="39"/>
    </location>
</feature>
<proteinExistence type="inferred from homology"/>
<evidence type="ECO:0000313" key="16">
    <source>
        <dbReference type="Proteomes" id="UP001168990"/>
    </source>
</evidence>
<evidence type="ECO:0000256" key="10">
    <source>
        <dbReference type="ARBA" id="ARBA00023015"/>
    </source>
</evidence>
<comment type="function">
    <text evidence="13">Probable methyltransferase required to silence rDNA.</text>
</comment>
<evidence type="ECO:0000256" key="6">
    <source>
        <dbReference type="ARBA" id="ARBA00022603"/>
    </source>
</evidence>
<evidence type="ECO:0000256" key="3">
    <source>
        <dbReference type="ARBA" id="ARBA00020203"/>
    </source>
</evidence>
<dbReference type="GO" id="GO:0000183">
    <property type="term" value="P:rDNA heterochromatin formation"/>
    <property type="evidence" value="ECO:0007669"/>
    <property type="project" value="TreeGrafter"/>
</dbReference>
<dbReference type="SUPFAM" id="SSF53335">
    <property type="entry name" value="S-adenosyl-L-methionine-dependent methyltransferases"/>
    <property type="match status" value="1"/>
</dbReference>
<organism evidence="15 16">
    <name type="scientific">Microctonus aethiopoides</name>
    <dbReference type="NCBI Taxonomy" id="144406"/>
    <lineage>
        <taxon>Eukaryota</taxon>
        <taxon>Metazoa</taxon>
        <taxon>Ecdysozoa</taxon>
        <taxon>Arthropoda</taxon>
        <taxon>Hexapoda</taxon>
        <taxon>Insecta</taxon>
        <taxon>Pterygota</taxon>
        <taxon>Neoptera</taxon>
        <taxon>Endopterygota</taxon>
        <taxon>Hymenoptera</taxon>
        <taxon>Apocrita</taxon>
        <taxon>Ichneumonoidea</taxon>
        <taxon>Braconidae</taxon>
        <taxon>Euphorinae</taxon>
        <taxon>Microctonus</taxon>
    </lineage>
</organism>
<dbReference type="EC" id="2.1.1.-" evidence="13"/>
<dbReference type="GO" id="GO:0005677">
    <property type="term" value="C:chromatin silencing complex"/>
    <property type="evidence" value="ECO:0007669"/>
    <property type="project" value="TreeGrafter"/>
</dbReference>
<evidence type="ECO:0000256" key="13">
    <source>
        <dbReference type="RuleBase" id="RU365074"/>
    </source>
</evidence>
<dbReference type="GO" id="GO:0008168">
    <property type="term" value="F:methyltransferase activity"/>
    <property type="evidence" value="ECO:0007669"/>
    <property type="project" value="UniProtKB-KW"/>
</dbReference>
<keyword evidence="7 13" id="KW-0808">Transferase</keyword>
<keyword evidence="11" id="KW-0804">Transcription</keyword>
<dbReference type="AlphaFoldDB" id="A0AA39C7N0"/>
<evidence type="ECO:0000256" key="1">
    <source>
        <dbReference type="ARBA" id="ARBA00004604"/>
    </source>
</evidence>
<dbReference type="FunFam" id="1.10.10.2150:FF:000001">
    <property type="entry name" value="Ribosomal RNA-processing protein 8"/>
    <property type="match status" value="1"/>
</dbReference>
<keyword evidence="8 13" id="KW-0949">S-adenosyl-L-methionine</keyword>
<dbReference type="InterPro" id="IPR042036">
    <property type="entry name" value="RRP8_N"/>
</dbReference>
<comment type="similarity">
    <text evidence="2 13">Belongs to the methyltransferase superfamily. RRP8 family.</text>
</comment>